<keyword evidence="6" id="KW-0677">Repeat</keyword>
<keyword evidence="8" id="KW-0539">Nucleus</keyword>
<dbReference type="FunFam" id="3.80.10.10:FF:000296">
    <property type="entry name" value="mRNA export factor MEX67"/>
    <property type="match status" value="1"/>
</dbReference>
<reference evidence="14 15" key="1">
    <citation type="journal article" date="2018" name="Nat. Ecol. Evol.">
        <title>Pezizomycetes genomes reveal the molecular basis of ectomycorrhizal truffle lifestyle.</title>
        <authorList>
            <person name="Murat C."/>
            <person name="Payen T."/>
            <person name="Noel B."/>
            <person name="Kuo A."/>
            <person name="Morin E."/>
            <person name="Chen J."/>
            <person name="Kohler A."/>
            <person name="Krizsan K."/>
            <person name="Balestrini R."/>
            <person name="Da Silva C."/>
            <person name="Montanini B."/>
            <person name="Hainaut M."/>
            <person name="Levati E."/>
            <person name="Barry K.W."/>
            <person name="Belfiori B."/>
            <person name="Cichocki N."/>
            <person name="Clum A."/>
            <person name="Dockter R.B."/>
            <person name="Fauchery L."/>
            <person name="Guy J."/>
            <person name="Iotti M."/>
            <person name="Le Tacon F."/>
            <person name="Lindquist E.A."/>
            <person name="Lipzen A."/>
            <person name="Malagnac F."/>
            <person name="Mello A."/>
            <person name="Molinier V."/>
            <person name="Miyauchi S."/>
            <person name="Poulain J."/>
            <person name="Riccioni C."/>
            <person name="Rubini A."/>
            <person name="Sitrit Y."/>
            <person name="Splivallo R."/>
            <person name="Traeger S."/>
            <person name="Wang M."/>
            <person name="Zifcakova L."/>
            <person name="Wipf D."/>
            <person name="Zambonelli A."/>
            <person name="Paolocci F."/>
            <person name="Nowrousian M."/>
            <person name="Ottonello S."/>
            <person name="Baldrian P."/>
            <person name="Spatafora J.W."/>
            <person name="Henrissat B."/>
            <person name="Nagy L.G."/>
            <person name="Aury J.M."/>
            <person name="Wincker P."/>
            <person name="Grigoriev I.V."/>
            <person name="Bonfante P."/>
            <person name="Martin F.M."/>
        </authorList>
    </citation>
    <scope>NUCLEOTIDE SEQUENCE [LARGE SCALE GENOMIC DNA]</scope>
    <source>
        <strain evidence="14 15">CCBAS932</strain>
    </source>
</reference>
<dbReference type="PANTHER" id="PTHR10662">
    <property type="entry name" value="NUCLEAR RNA EXPORT FACTOR"/>
    <property type="match status" value="1"/>
</dbReference>
<evidence type="ECO:0000259" key="13">
    <source>
        <dbReference type="PROSITE" id="PS51281"/>
    </source>
</evidence>
<dbReference type="SUPFAM" id="SSF46934">
    <property type="entry name" value="UBA-like"/>
    <property type="match status" value="1"/>
</dbReference>
<evidence type="ECO:0000256" key="11">
    <source>
        <dbReference type="SAM" id="MobiDB-lite"/>
    </source>
</evidence>
<dbReference type="SUPFAM" id="SSF54427">
    <property type="entry name" value="NTF2-like"/>
    <property type="match status" value="1"/>
</dbReference>
<sequence length="712" mass="77600">MNSTAFRPRGGGPSRGGITKRSTGRVRVDRDGDLDMDSPAGGARGGRGGGRGRGAFSRGGVPGSGPPRGPAADRPRGGGGSGAMRGNPRRDPVGTRAPRPTYQPPGRRPGGPHVNEGPTVEVRVEGWRESKGGADECISFLERKTKMTFKKTSKQGNTIILYVPLSKIGGILEWDNVQFASSHLRLTAPNLNNITSSIESRSNAIISQAAPKSRDTVDTIKTLEQVLANRYNIEAKILDLSKLGEDPLLKQNGFFELSSTTSKMFPALMQIADKRFQTAQQKRDTVHSVSLAYNSLKDLRAVTTLSVTFPDLKNLSLQGNLIEGWQALDSWRNRFKNLEQLVLMGNPLTRQPDYKQEAMRRFPALVMLDNVPLDRPAVKIGDEARRGAGPGASGMSGAVDEGGRPVMPLRTKGKFIQDDHGVAMGFLSTFFATYDNDKNAVLSQFYDSASTFSMSVNTSAPRVEAQQNTRQWWDPWIPISRNLKRNHSSGFMSARVFTGPDAIGHIWGEIPSFRHNLGNEELWSFDVWPIEVLGAGGIMVGGIMCCVHGEFEESNGDKFMKRSFDRTFILRPDANGAVKVGNDILVVRSYGGFESWKEEPEAPVPVQAPMAAPVGIPMAAPVGMPMAAAPVGMVQDPNMPQGQAAVAQTEQQQNMAKCFEFARRSGLKMEWAELCLTETGWNLEEGWTAFVQANAAGNIPQDAFDPNIPRPF</sequence>
<dbReference type="FunCoup" id="A0A3N4KI25">
    <property type="interactions" value="490"/>
</dbReference>
<dbReference type="SUPFAM" id="SSF52058">
    <property type="entry name" value="L domain-like"/>
    <property type="match status" value="1"/>
</dbReference>
<dbReference type="InterPro" id="IPR005637">
    <property type="entry name" value="TAP_C_dom"/>
</dbReference>
<dbReference type="OrthoDB" id="25872at2759"/>
<evidence type="ECO:0000256" key="1">
    <source>
        <dbReference type="ARBA" id="ARBA00004123"/>
    </source>
</evidence>
<keyword evidence="7" id="KW-0509">mRNA transport</keyword>
<comment type="similarity">
    <text evidence="2">Belongs to the NXF family.</text>
</comment>
<evidence type="ECO:0000313" key="14">
    <source>
        <dbReference type="EMBL" id="RPB10204.1"/>
    </source>
</evidence>
<feature type="compositionally biased region" description="Gly residues" evidence="11">
    <location>
        <begin position="42"/>
        <end position="53"/>
    </location>
</feature>
<dbReference type="STRING" id="1392247.A0A3N4KI25"/>
<evidence type="ECO:0000256" key="7">
    <source>
        <dbReference type="ARBA" id="ARBA00022816"/>
    </source>
</evidence>
<keyword evidence="5" id="KW-0433">Leucine-rich repeat</keyword>
<feature type="region of interest" description="Disordered" evidence="11">
    <location>
        <begin position="1"/>
        <end position="118"/>
    </location>
</feature>
<evidence type="ECO:0000256" key="8">
    <source>
        <dbReference type="ARBA" id="ARBA00023242"/>
    </source>
</evidence>
<evidence type="ECO:0000256" key="3">
    <source>
        <dbReference type="ARBA" id="ARBA00022448"/>
    </source>
</evidence>
<organism evidence="14 15">
    <name type="scientific">Morchella conica CCBAS932</name>
    <dbReference type="NCBI Taxonomy" id="1392247"/>
    <lineage>
        <taxon>Eukaryota</taxon>
        <taxon>Fungi</taxon>
        <taxon>Dikarya</taxon>
        <taxon>Ascomycota</taxon>
        <taxon>Pezizomycotina</taxon>
        <taxon>Pezizomycetes</taxon>
        <taxon>Pezizales</taxon>
        <taxon>Morchellaceae</taxon>
        <taxon>Morchella</taxon>
    </lineage>
</organism>
<dbReference type="PROSITE" id="PS50177">
    <property type="entry name" value="NTF2_DOMAIN"/>
    <property type="match status" value="1"/>
</dbReference>
<dbReference type="InParanoid" id="A0A3N4KI25"/>
<accession>A0A3N4KI25</accession>
<dbReference type="InterPro" id="IPR040736">
    <property type="entry name" value="Mex67_RRM"/>
</dbReference>
<dbReference type="Gene3D" id="3.80.10.10">
    <property type="entry name" value="Ribonuclease Inhibitor"/>
    <property type="match status" value="1"/>
</dbReference>
<dbReference type="GO" id="GO:0016973">
    <property type="term" value="P:poly(A)+ mRNA export from nucleus"/>
    <property type="evidence" value="ECO:0007669"/>
    <property type="project" value="TreeGrafter"/>
</dbReference>
<dbReference type="InterPro" id="IPR057125">
    <property type="entry name" value="NXF1/2/3/5-like_LRR"/>
</dbReference>
<gene>
    <name evidence="14" type="ORF">P167DRAFT_537897</name>
</gene>
<evidence type="ECO:0000259" key="12">
    <source>
        <dbReference type="PROSITE" id="PS50177"/>
    </source>
</evidence>
<evidence type="ECO:0000256" key="6">
    <source>
        <dbReference type="ARBA" id="ARBA00022737"/>
    </source>
</evidence>
<evidence type="ECO:0000256" key="4">
    <source>
        <dbReference type="ARBA" id="ARBA00022490"/>
    </source>
</evidence>
<comment type="function">
    <text evidence="9">Involved in the export of mRNA from the nucleus to the cytoplasm.</text>
</comment>
<dbReference type="Gene3D" id="3.10.450.50">
    <property type="match status" value="1"/>
</dbReference>
<comment type="subcellular location">
    <subcellularLocation>
        <location evidence="1">Nucleus</location>
    </subcellularLocation>
</comment>
<dbReference type="PROSITE" id="PS51281">
    <property type="entry name" value="TAP_C"/>
    <property type="match status" value="1"/>
</dbReference>
<evidence type="ECO:0000256" key="10">
    <source>
        <dbReference type="ARBA" id="ARBA00069694"/>
    </source>
</evidence>
<proteinExistence type="inferred from homology"/>
<evidence type="ECO:0000256" key="9">
    <source>
        <dbReference type="ARBA" id="ARBA00055253"/>
    </source>
</evidence>
<dbReference type="Pfam" id="PF22602">
    <property type="entry name" value="NXF_NTF2"/>
    <property type="match status" value="1"/>
</dbReference>
<dbReference type="AlphaFoldDB" id="A0A3N4KI25"/>
<dbReference type="Pfam" id="PF03943">
    <property type="entry name" value="TAP_C"/>
    <property type="match status" value="1"/>
</dbReference>
<dbReference type="Pfam" id="PF24048">
    <property type="entry name" value="LRR_NXF1-5"/>
    <property type="match status" value="1"/>
</dbReference>
<dbReference type="InterPro" id="IPR032675">
    <property type="entry name" value="LRR_dom_sf"/>
</dbReference>
<feature type="domain" description="TAP-C" evidence="13">
    <location>
        <begin position="652"/>
        <end position="707"/>
    </location>
</feature>
<name>A0A3N4KI25_9PEZI</name>
<dbReference type="GO" id="GO:0003723">
    <property type="term" value="F:RNA binding"/>
    <property type="evidence" value="ECO:0007669"/>
    <property type="project" value="TreeGrafter"/>
</dbReference>
<dbReference type="Pfam" id="PF18444">
    <property type="entry name" value="RRM_9"/>
    <property type="match status" value="1"/>
</dbReference>
<feature type="region of interest" description="Disordered" evidence="11">
    <location>
        <begin position="383"/>
        <end position="404"/>
    </location>
</feature>
<dbReference type="PANTHER" id="PTHR10662:SF22">
    <property type="entry name" value="NUCLEAR RNA EXPORT FACTOR 1"/>
    <property type="match status" value="1"/>
</dbReference>
<dbReference type="SMART" id="SM00804">
    <property type="entry name" value="TAP_C"/>
    <property type="match status" value="1"/>
</dbReference>
<dbReference type="InterPro" id="IPR030217">
    <property type="entry name" value="NXF_fam"/>
</dbReference>
<dbReference type="InterPro" id="IPR009060">
    <property type="entry name" value="UBA-like_sf"/>
</dbReference>
<dbReference type="InterPro" id="IPR002075">
    <property type="entry name" value="NTF2_dom"/>
</dbReference>
<keyword evidence="15" id="KW-1185">Reference proteome</keyword>
<evidence type="ECO:0000256" key="2">
    <source>
        <dbReference type="ARBA" id="ARBA00009285"/>
    </source>
</evidence>
<keyword evidence="4" id="KW-0963">Cytoplasm</keyword>
<dbReference type="Gene3D" id="1.10.8.10">
    <property type="entry name" value="DNA helicase RuvA subunit, C-terminal domain"/>
    <property type="match status" value="1"/>
</dbReference>
<dbReference type="Proteomes" id="UP000277580">
    <property type="component" value="Unassembled WGS sequence"/>
</dbReference>
<dbReference type="InterPro" id="IPR018222">
    <property type="entry name" value="Nuclear_transport_factor_2_euk"/>
</dbReference>
<evidence type="ECO:0000313" key="15">
    <source>
        <dbReference type="Proteomes" id="UP000277580"/>
    </source>
</evidence>
<feature type="domain" description="NTF2" evidence="12">
    <location>
        <begin position="422"/>
        <end position="587"/>
    </location>
</feature>
<protein>
    <recommendedName>
        <fullName evidence="10">mRNA export factor MEX67</fullName>
    </recommendedName>
</protein>
<dbReference type="EMBL" id="ML119145">
    <property type="protein sequence ID" value="RPB10204.1"/>
    <property type="molecule type" value="Genomic_DNA"/>
</dbReference>
<dbReference type="GO" id="GO:0005634">
    <property type="term" value="C:nucleus"/>
    <property type="evidence" value="ECO:0007669"/>
    <property type="project" value="UniProtKB-SubCell"/>
</dbReference>
<evidence type="ECO:0000256" key="5">
    <source>
        <dbReference type="ARBA" id="ARBA00022614"/>
    </source>
</evidence>
<keyword evidence="3" id="KW-0813">Transport</keyword>
<dbReference type="CDD" id="cd14342">
    <property type="entry name" value="UBA_TAP-C"/>
    <property type="match status" value="1"/>
</dbReference>
<dbReference type="InterPro" id="IPR032710">
    <property type="entry name" value="NTF2-like_dom_sf"/>
</dbReference>